<dbReference type="Gene3D" id="3.30.1490.300">
    <property type="match status" value="1"/>
</dbReference>
<accession>A0A5C7EFZ0</accession>
<evidence type="ECO:0000313" key="2">
    <source>
        <dbReference type="Proteomes" id="UP000321201"/>
    </source>
</evidence>
<dbReference type="Gene3D" id="3.30.420.40">
    <property type="match status" value="2"/>
</dbReference>
<reference evidence="1 2" key="1">
    <citation type="submission" date="2019-08" db="EMBL/GenBank/DDBJ databases">
        <title>Pelomicrobium methylotrophicum gen. nov., sp. nov. a moderately thermophilic, facultatively anaerobic, lithoautotrophic and methylotrophic bacterium isolated from a terrestrial mud volcano.</title>
        <authorList>
            <person name="Slobodkina G.B."/>
            <person name="Merkel A.Y."/>
            <person name="Slobodkin A.I."/>
        </authorList>
    </citation>
    <scope>NUCLEOTIDE SEQUENCE [LARGE SCALE GENOMIC DNA]</scope>
    <source>
        <strain evidence="1 2">SM250</strain>
    </source>
</reference>
<dbReference type="SUPFAM" id="SSF53067">
    <property type="entry name" value="Actin-like ATPase domain"/>
    <property type="match status" value="1"/>
</dbReference>
<dbReference type="OrthoDB" id="5296002at2"/>
<evidence type="ECO:0000313" key="1">
    <source>
        <dbReference type="EMBL" id="TXF10849.1"/>
    </source>
</evidence>
<sequence>MIGGIFSRKGFADGWTALRFVNPRGVQLVQVTGLTTGGRPVVSRCEYVLLDGDGRSLERVRKEAKLKRWRCTMLLEPGEYQMLMVEAPNVPAAELKSALRWRVKDLLDYPVEEATLDVLEIPAPGAAAGRSKMVYAIVARSSLLRERMARLVSAKVPLRVIDIPEMAQRNLANLYEPASGVALLAFDGSGGLLTVTHGGELYLARRIEVTLSQLQDVDEAAAREHFERVTLELQRSLDHVDRQFHFIALAKLVIGPLPETVGLREHLAASLGIAVESMNLAALLDLEAVPELLDAGEQCGYFHALGAALREEARPS</sequence>
<dbReference type="InParanoid" id="A0A5C7EFZ0"/>
<dbReference type="EMBL" id="VPFL01000020">
    <property type="protein sequence ID" value="TXF10849.1"/>
    <property type="molecule type" value="Genomic_DNA"/>
</dbReference>
<comment type="caution">
    <text evidence="1">The sequence shown here is derived from an EMBL/GenBank/DDBJ whole genome shotgun (WGS) entry which is preliminary data.</text>
</comment>
<name>A0A5C7EFZ0_9PROT</name>
<dbReference type="AlphaFoldDB" id="A0A5C7EFZ0"/>
<dbReference type="RefSeq" id="WP_147800616.1">
    <property type="nucleotide sequence ID" value="NZ_VPFL01000020.1"/>
</dbReference>
<dbReference type="InterPro" id="IPR043129">
    <property type="entry name" value="ATPase_NBD"/>
</dbReference>
<gene>
    <name evidence="1" type="ORF">FR698_12925</name>
</gene>
<dbReference type="Proteomes" id="UP000321201">
    <property type="component" value="Unassembled WGS sequence"/>
</dbReference>
<protein>
    <submittedName>
        <fullName evidence="1">Agglutinin biogenesis protein MshI</fullName>
    </submittedName>
</protein>
<keyword evidence="2" id="KW-1185">Reference proteome</keyword>
<proteinExistence type="predicted"/>
<organism evidence="1 2">
    <name type="scientific">Pelomicrobium methylotrophicum</name>
    <dbReference type="NCBI Taxonomy" id="2602750"/>
    <lineage>
        <taxon>Bacteria</taxon>
        <taxon>Pseudomonadati</taxon>
        <taxon>Pseudomonadota</taxon>
        <taxon>Hydrogenophilia</taxon>
        <taxon>Hydrogenophilia incertae sedis</taxon>
        <taxon>Pelomicrobium</taxon>
    </lineage>
</organism>